<dbReference type="OrthoDB" id="9978173at2759"/>
<feature type="region of interest" description="Disordered" evidence="1">
    <location>
        <begin position="249"/>
        <end position="273"/>
    </location>
</feature>
<comment type="caution">
    <text evidence="2">The sequence shown here is derived from an EMBL/GenBank/DDBJ whole genome shotgun (WGS) entry which is preliminary data.</text>
</comment>
<evidence type="ECO:0000313" key="3">
    <source>
        <dbReference type="Proteomes" id="UP000809789"/>
    </source>
</evidence>
<dbReference type="Pfam" id="PF14388">
    <property type="entry name" value="DUF4419"/>
    <property type="match status" value="1"/>
</dbReference>
<reference evidence="2" key="1">
    <citation type="submission" date="2021-07" db="EMBL/GenBank/DDBJ databases">
        <title>Elsinoe batatas strain:CRI-CJ2 Genome sequencing and assembly.</title>
        <authorList>
            <person name="Huang L."/>
        </authorList>
    </citation>
    <scope>NUCLEOTIDE SEQUENCE</scope>
    <source>
        <strain evidence="2">CRI-CJ2</strain>
    </source>
</reference>
<evidence type="ECO:0000313" key="2">
    <source>
        <dbReference type="EMBL" id="KAG8627705.1"/>
    </source>
</evidence>
<gene>
    <name evidence="2" type="ORF">KVT40_003578</name>
</gene>
<dbReference type="EMBL" id="JAESVG020000004">
    <property type="protein sequence ID" value="KAG8627705.1"/>
    <property type="molecule type" value="Genomic_DNA"/>
</dbReference>
<sequence>MGEALEKLVKDPELRSWMMPSFTTTTDTDRIVASILMMGSLQKYFSYLFTLTCGIPSVTLLGEREDWEEILGRLDKLPTFGTEPERFSTLLRPVLRRFVASFDTKPAVDVHDFWTKIAHMTGGSGPYYLSGWLTAFCFWDNDGNLLYQNPQRPVSHEEFKGSLAGCELDQTLYHRVNTNKIPSGYAAVPVTVNDNGQIHHTEMVAGSLGILATSRRDDTLQGDSSQKGETLDTLQSLSGWLMYEVKNTGAGQAGAGGTDSDTVGFDDSGEMDTVVEPPIMRDEL</sequence>
<dbReference type="AlphaFoldDB" id="A0A8K0PD60"/>
<dbReference type="InterPro" id="IPR025533">
    <property type="entry name" value="DUF4419"/>
</dbReference>
<protein>
    <submittedName>
        <fullName evidence="2">Uncharacterized protein</fullName>
    </submittedName>
</protein>
<organism evidence="2 3">
    <name type="scientific">Elsinoe batatas</name>
    <dbReference type="NCBI Taxonomy" id="2601811"/>
    <lineage>
        <taxon>Eukaryota</taxon>
        <taxon>Fungi</taxon>
        <taxon>Dikarya</taxon>
        <taxon>Ascomycota</taxon>
        <taxon>Pezizomycotina</taxon>
        <taxon>Dothideomycetes</taxon>
        <taxon>Dothideomycetidae</taxon>
        <taxon>Myriangiales</taxon>
        <taxon>Elsinoaceae</taxon>
        <taxon>Elsinoe</taxon>
    </lineage>
</organism>
<dbReference type="PANTHER" id="PTHR31252">
    <property type="entry name" value="DUF4419 DOMAIN-CONTAINING PROTEIN"/>
    <property type="match status" value="1"/>
</dbReference>
<evidence type="ECO:0000256" key="1">
    <source>
        <dbReference type="SAM" id="MobiDB-lite"/>
    </source>
</evidence>
<dbReference type="Proteomes" id="UP000809789">
    <property type="component" value="Unassembled WGS sequence"/>
</dbReference>
<name>A0A8K0PD60_9PEZI</name>
<accession>A0A8K0PD60</accession>
<keyword evidence="3" id="KW-1185">Reference proteome</keyword>
<proteinExistence type="predicted"/>
<dbReference type="PANTHER" id="PTHR31252:SF11">
    <property type="entry name" value="DUF4419 DOMAIN-CONTAINING PROTEIN"/>
    <property type="match status" value="1"/>
</dbReference>